<accession>A0A8K0UG96</accession>
<dbReference type="Gene3D" id="1.20.1050.10">
    <property type="match status" value="1"/>
</dbReference>
<comment type="caution">
    <text evidence="4">The sequence shown here is derived from an EMBL/GenBank/DDBJ whole genome shotgun (WGS) entry which is preliminary data.</text>
</comment>
<evidence type="ECO:0000259" key="3">
    <source>
        <dbReference type="PROSITE" id="PS50405"/>
    </source>
</evidence>
<evidence type="ECO:0000313" key="5">
    <source>
        <dbReference type="Proteomes" id="UP000813824"/>
    </source>
</evidence>
<dbReference type="GO" id="GO:0005737">
    <property type="term" value="C:cytoplasm"/>
    <property type="evidence" value="ECO:0007669"/>
    <property type="project" value="InterPro"/>
</dbReference>
<dbReference type="InterPro" id="IPR050983">
    <property type="entry name" value="GST_Omega/HSP26"/>
</dbReference>
<dbReference type="Gene3D" id="3.40.30.10">
    <property type="entry name" value="Glutaredoxin"/>
    <property type="match status" value="1"/>
</dbReference>
<sequence>MGVPDEHIHPVATGVAAQTVAKHQEPQDLIFYAGWFCPYVQRTWIALEERGIPYQYKEVNPYKKEKHFLEINPKGLVPAVEYQGKALYKSLILTEFLEDAYPEYKPNILPKDPYTRAYVRIWVDYISKTIVPASMRLTQAQDPEKRKEYLQELLNAQRKLGEQVKGPYFLGEEFSLVDVALAPWIVRDWISVKHRGYRREDAGEAFKNYADNLAKRPSVINTSSDEEHYIPIYDRYLRDEAQSEAAKAVRQGRDIP</sequence>
<evidence type="ECO:0000259" key="2">
    <source>
        <dbReference type="PROSITE" id="PS50404"/>
    </source>
</evidence>
<dbReference type="Proteomes" id="UP000813824">
    <property type="component" value="Unassembled WGS sequence"/>
</dbReference>
<dbReference type="Pfam" id="PF13409">
    <property type="entry name" value="GST_N_2"/>
    <property type="match status" value="1"/>
</dbReference>
<name>A0A8K0UG96_9AGAR</name>
<dbReference type="CDD" id="cd00570">
    <property type="entry name" value="GST_N_family"/>
    <property type="match status" value="1"/>
</dbReference>
<dbReference type="PANTHER" id="PTHR43968">
    <property type="match status" value="1"/>
</dbReference>
<dbReference type="GO" id="GO:0045174">
    <property type="term" value="F:glutathione dehydrogenase (ascorbate) activity"/>
    <property type="evidence" value="ECO:0007669"/>
    <property type="project" value="UniProtKB-ARBA"/>
</dbReference>
<dbReference type="InterPro" id="IPR040079">
    <property type="entry name" value="Glutathione_S-Trfase"/>
</dbReference>
<dbReference type="Pfam" id="PF13410">
    <property type="entry name" value="GST_C_2"/>
    <property type="match status" value="1"/>
</dbReference>
<gene>
    <name evidence="4" type="ORF">BXZ70DRAFT_536961</name>
</gene>
<dbReference type="InterPro" id="IPR036282">
    <property type="entry name" value="Glutathione-S-Trfase_C_sf"/>
</dbReference>
<reference evidence="4" key="1">
    <citation type="journal article" date="2021" name="New Phytol.">
        <title>Evolutionary innovations through gain and loss of genes in the ectomycorrhizal Boletales.</title>
        <authorList>
            <person name="Wu G."/>
            <person name="Miyauchi S."/>
            <person name="Morin E."/>
            <person name="Kuo A."/>
            <person name="Drula E."/>
            <person name="Varga T."/>
            <person name="Kohler A."/>
            <person name="Feng B."/>
            <person name="Cao Y."/>
            <person name="Lipzen A."/>
            <person name="Daum C."/>
            <person name="Hundley H."/>
            <person name="Pangilinan J."/>
            <person name="Johnson J."/>
            <person name="Barry K."/>
            <person name="LaButti K."/>
            <person name="Ng V."/>
            <person name="Ahrendt S."/>
            <person name="Min B."/>
            <person name="Choi I.G."/>
            <person name="Park H."/>
            <person name="Plett J.M."/>
            <person name="Magnuson J."/>
            <person name="Spatafora J.W."/>
            <person name="Nagy L.G."/>
            <person name="Henrissat B."/>
            <person name="Grigoriev I.V."/>
            <person name="Yang Z.L."/>
            <person name="Xu J."/>
            <person name="Martin F.M."/>
        </authorList>
    </citation>
    <scope>NUCLEOTIDE SEQUENCE</scope>
    <source>
        <strain evidence="4">KKN 215</strain>
    </source>
</reference>
<keyword evidence="5" id="KW-1185">Reference proteome</keyword>
<evidence type="ECO:0000313" key="4">
    <source>
        <dbReference type="EMBL" id="KAH8087833.1"/>
    </source>
</evidence>
<evidence type="ECO:0000256" key="1">
    <source>
        <dbReference type="ARBA" id="ARBA00023002"/>
    </source>
</evidence>
<proteinExistence type="predicted"/>
<dbReference type="InterPro" id="IPR036249">
    <property type="entry name" value="Thioredoxin-like_sf"/>
</dbReference>
<feature type="domain" description="GST N-terminal" evidence="2">
    <location>
        <begin position="27"/>
        <end position="105"/>
    </location>
</feature>
<dbReference type="SFLD" id="SFLDG00358">
    <property type="entry name" value="Main_(cytGST)"/>
    <property type="match status" value="1"/>
</dbReference>
<dbReference type="InterPro" id="IPR004045">
    <property type="entry name" value="Glutathione_S-Trfase_N"/>
</dbReference>
<dbReference type="InterPro" id="IPR005442">
    <property type="entry name" value="GST_omega"/>
</dbReference>
<dbReference type="PROSITE" id="PS50405">
    <property type="entry name" value="GST_CTER"/>
    <property type="match status" value="1"/>
</dbReference>
<dbReference type="EMBL" id="JAEVFJ010000040">
    <property type="protein sequence ID" value="KAH8087833.1"/>
    <property type="molecule type" value="Genomic_DNA"/>
</dbReference>
<dbReference type="SUPFAM" id="SSF52833">
    <property type="entry name" value="Thioredoxin-like"/>
    <property type="match status" value="1"/>
</dbReference>
<protein>
    <submittedName>
        <fullName evidence="4">Glutathione-S-transferase</fullName>
    </submittedName>
</protein>
<keyword evidence="1" id="KW-0560">Oxidoreductase</keyword>
<feature type="domain" description="GST C-terminal" evidence="3">
    <location>
        <begin position="112"/>
        <end position="232"/>
    </location>
</feature>
<dbReference type="SFLD" id="SFLDS00019">
    <property type="entry name" value="Glutathione_Transferase_(cytos"/>
    <property type="match status" value="1"/>
</dbReference>
<dbReference type="SUPFAM" id="SSF47616">
    <property type="entry name" value="GST C-terminal domain-like"/>
    <property type="match status" value="1"/>
</dbReference>
<dbReference type="InterPro" id="IPR010987">
    <property type="entry name" value="Glutathione-S-Trfase_C-like"/>
</dbReference>
<dbReference type="PRINTS" id="PR01625">
    <property type="entry name" value="GSTRNSFRASEO"/>
</dbReference>
<dbReference type="PROSITE" id="PS50404">
    <property type="entry name" value="GST_NTER"/>
    <property type="match status" value="1"/>
</dbReference>
<dbReference type="GO" id="GO:0004364">
    <property type="term" value="F:glutathione transferase activity"/>
    <property type="evidence" value="ECO:0007669"/>
    <property type="project" value="InterPro"/>
</dbReference>
<dbReference type="OrthoDB" id="4951845at2759"/>
<dbReference type="PANTHER" id="PTHR43968:SF6">
    <property type="entry name" value="GLUTATHIONE S-TRANSFERASE OMEGA"/>
    <property type="match status" value="1"/>
</dbReference>
<dbReference type="AlphaFoldDB" id="A0A8K0UG96"/>
<organism evidence="4 5">
    <name type="scientific">Cristinia sonorae</name>
    <dbReference type="NCBI Taxonomy" id="1940300"/>
    <lineage>
        <taxon>Eukaryota</taxon>
        <taxon>Fungi</taxon>
        <taxon>Dikarya</taxon>
        <taxon>Basidiomycota</taxon>
        <taxon>Agaricomycotina</taxon>
        <taxon>Agaricomycetes</taxon>
        <taxon>Agaricomycetidae</taxon>
        <taxon>Agaricales</taxon>
        <taxon>Pleurotineae</taxon>
        <taxon>Stephanosporaceae</taxon>
        <taxon>Cristinia</taxon>
    </lineage>
</organism>